<accession>A0ABW0BLX3</accession>
<keyword evidence="1" id="KW-0812">Transmembrane</keyword>
<sequence>MARVRRRREIGGSVGGFELPSRWTPAQWAVRAVMVGGLLLGCFSTALLGEWPAWWFAVVMVGLSLGYATAPEHAFGTVGMLLAACWWGIAFRGDPSPVALVGAAGLLASHLAGVVAAYGPGRMALDLATVLLWLRRGVLLFVLAVAALATALLVADEPEPVGLWGAGVLVVALATGGLAAVMARGQDPEG</sequence>
<keyword evidence="1" id="KW-1133">Transmembrane helix</keyword>
<reference evidence="3" key="1">
    <citation type="journal article" date="2019" name="Int. J. Syst. Evol. Microbiol.">
        <title>The Global Catalogue of Microorganisms (GCM) 10K type strain sequencing project: providing services to taxonomists for standard genome sequencing and annotation.</title>
        <authorList>
            <consortium name="The Broad Institute Genomics Platform"/>
            <consortium name="The Broad Institute Genome Sequencing Center for Infectious Disease"/>
            <person name="Wu L."/>
            <person name="Ma J."/>
        </authorList>
    </citation>
    <scope>NUCLEOTIDE SEQUENCE [LARGE SCALE GENOMIC DNA]</scope>
    <source>
        <strain evidence="3">DFY41</strain>
    </source>
</reference>
<dbReference type="EMBL" id="JBHSKD010000023">
    <property type="protein sequence ID" value="MFC5178359.1"/>
    <property type="molecule type" value="Genomic_DNA"/>
</dbReference>
<evidence type="ECO:0000313" key="3">
    <source>
        <dbReference type="Proteomes" id="UP001596087"/>
    </source>
</evidence>
<feature type="transmembrane region" description="Helical" evidence="1">
    <location>
        <begin position="28"/>
        <end position="47"/>
    </location>
</feature>
<comment type="caution">
    <text evidence="2">The sequence shown here is derived from an EMBL/GenBank/DDBJ whole genome shotgun (WGS) entry which is preliminary data.</text>
</comment>
<feature type="transmembrane region" description="Helical" evidence="1">
    <location>
        <begin position="138"/>
        <end position="155"/>
    </location>
</feature>
<feature type="transmembrane region" description="Helical" evidence="1">
    <location>
        <begin position="161"/>
        <end position="183"/>
    </location>
</feature>
<keyword evidence="3" id="KW-1185">Reference proteome</keyword>
<feature type="transmembrane region" description="Helical" evidence="1">
    <location>
        <begin position="98"/>
        <end position="118"/>
    </location>
</feature>
<dbReference type="RefSeq" id="WP_378591941.1">
    <property type="nucleotide sequence ID" value="NZ_JBHSKD010000023.1"/>
</dbReference>
<dbReference type="Proteomes" id="UP001596087">
    <property type="component" value="Unassembled WGS sequence"/>
</dbReference>
<evidence type="ECO:0000256" key="1">
    <source>
        <dbReference type="SAM" id="Phobius"/>
    </source>
</evidence>
<organism evidence="2 3">
    <name type="scientific">Nocardioides taihuensis</name>
    <dbReference type="NCBI Taxonomy" id="1835606"/>
    <lineage>
        <taxon>Bacteria</taxon>
        <taxon>Bacillati</taxon>
        <taxon>Actinomycetota</taxon>
        <taxon>Actinomycetes</taxon>
        <taxon>Propionibacteriales</taxon>
        <taxon>Nocardioidaceae</taxon>
        <taxon>Nocardioides</taxon>
    </lineage>
</organism>
<proteinExistence type="predicted"/>
<gene>
    <name evidence="2" type="ORF">ACFPGP_16895</name>
</gene>
<keyword evidence="1" id="KW-0472">Membrane</keyword>
<evidence type="ECO:0000313" key="2">
    <source>
        <dbReference type="EMBL" id="MFC5178359.1"/>
    </source>
</evidence>
<protein>
    <submittedName>
        <fullName evidence="2">Uncharacterized protein</fullName>
    </submittedName>
</protein>
<feature type="transmembrane region" description="Helical" evidence="1">
    <location>
        <begin position="75"/>
        <end position="92"/>
    </location>
</feature>
<name>A0ABW0BLX3_9ACTN</name>